<dbReference type="AlphaFoldDB" id="A0A9P7U9Q3"/>
<comment type="caution">
    <text evidence="2">The sequence shown here is derived from an EMBL/GenBank/DDBJ whole genome shotgun (WGS) entry which is preliminary data.</text>
</comment>
<protein>
    <submittedName>
        <fullName evidence="2">Uncharacterized protein</fullName>
    </submittedName>
</protein>
<dbReference type="Proteomes" id="UP000699042">
    <property type="component" value="Unassembled WGS sequence"/>
</dbReference>
<evidence type="ECO:0000313" key="3">
    <source>
        <dbReference type="Proteomes" id="UP000699042"/>
    </source>
</evidence>
<accession>A0A9P7U9Q3</accession>
<organism evidence="2 3">
    <name type="scientific">Colletotrichum scovillei</name>
    <dbReference type="NCBI Taxonomy" id="1209932"/>
    <lineage>
        <taxon>Eukaryota</taxon>
        <taxon>Fungi</taxon>
        <taxon>Dikarya</taxon>
        <taxon>Ascomycota</taxon>
        <taxon>Pezizomycotina</taxon>
        <taxon>Sordariomycetes</taxon>
        <taxon>Hypocreomycetidae</taxon>
        <taxon>Glomerellales</taxon>
        <taxon>Glomerellaceae</taxon>
        <taxon>Colletotrichum</taxon>
        <taxon>Colletotrichum acutatum species complex</taxon>
    </lineage>
</organism>
<sequence length="218" mass="22557">MSRHPVQDPNYTSYPARVSTAVAAAAAAWVVTRPSRRPRLLPSDSRSTEFLRATRRRARSVSGPRGRNGAVRHGAHALRGRRELVLGHGLPSLRSRTRSERSSACCSTTIAGSSLGHTSTGPAEGRRTVGIVGAHVVEVGARRSVSLAALVKPVSDTNESSKSNNANTNTDSGLCAGGKASAAAGTRALRTARRGCGAQAAGRRAAFNGSRRGGVDGG</sequence>
<keyword evidence="3" id="KW-1185">Reference proteome</keyword>
<name>A0A9P7U9Q3_9PEZI</name>
<gene>
    <name evidence="2" type="ORF">JMJ77_014693</name>
</gene>
<evidence type="ECO:0000313" key="2">
    <source>
        <dbReference type="EMBL" id="KAG7046463.1"/>
    </source>
</evidence>
<reference evidence="2" key="1">
    <citation type="submission" date="2021-05" db="EMBL/GenBank/DDBJ databases">
        <title>Comparative genomics of three Colletotrichum scovillei strains and genetic complementation revealed genes involved fungal growth and virulence on chili pepper.</title>
        <authorList>
            <person name="Hsieh D.-K."/>
            <person name="Chuang S.-C."/>
            <person name="Chen C.-Y."/>
            <person name="Chao Y.-T."/>
            <person name="Lu M.-Y.J."/>
            <person name="Lee M.-H."/>
            <person name="Shih M.-C."/>
        </authorList>
    </citation>
    <scope>NUCLEOTIDE SEQUENCE</scope>
    <source>
        <strain evidence="2">Coll-153</strain>
    </source>
</reference>
<proteinExistence type="predicted"/>
<dbReference type="EMBL" id="JAESDN010000008">
    <property type="protein sequence ID" value="KAG7046463.1"/>
    <property type="molecule type" value="Genomic_DNA"/>
</dbReference>
<evidence type="ECO:0000256" key="1">
    <source>
        <dbReference type="SAM" id="MobiDB-lite"/>
    </source>
</evidence>
<feature type="region of interest" description="Disordered" evidence="1">
    <location>
        <begin position="55"/>
        <end position="75"/>
    </location>
</feature>